<dbReference type="EMBL" id="WAJR01000032">
    <property type="protein sequence ID" value="KAB1636630.1"/>
    <property type="molecule type" value="Genomic_DNA"/>
</dbReference>
<dbReference type="Gene3D" id="1.10.287.1080">
    <property type="entry name" value="MazG-like"/>
    <property type="match status" value="1"/>
</dbReference>
<dbReference type="RefSeq" id="WP_158050288.1">
    <property type="nucleotide sequence ID" value="NZ_WAJR01000032.1"/>
</dbReference>
<organism evidence="1 2">
    <name type="scientific">Ellagibacter isourolithinifaciens</name>
    <dbReference type="NCBI Taxonomy" id="2137581"/>
    <lineage>
        <taxon>Bacteria</taxon>
        <taxon>Bacillati</taxon>
        <taxon>Actinomycetota</taxon>
        <taxon>Coriobacteriia</taxon>
        <taxon>Eggerthellales</taxon>
        <taxon>Eggerthellaceae</taxon>
        <taxon>Ellagibacter</taxon>
    </lineage>
</organism>
<reference evidence="1 2" key="1">
    <citation type="submission" date="2019-09" db="EMBL/GenBank/DDBJ databases">
        <title>Whole genome shotgun sequencing (WGS) of Ellagibacter isourolithinifaciens DSM 104140(T) and Adlercreutzia muris DSM 29508(T).</title>
        <authorList>
            <person name="Stoll D.A."/>
            <person name="Danylec N."/>
            <person name="Huch M."/>
        </authorList>
    </citation>
    <scope>NUCLEOTIDE SEQUENCE [LARGE SCALE GENOMIC DNA]</scope>
    <source>
        <strain evidence="1 2">DSM 104140</strain>
    </source>
</reference>
<sequence length="115" mass="12625">MSDCSSDIRARRRSVEVGSVAVFPDAKADKDQARKILEEAAEAFGAWQRYASDVETGEGMGFPRHARVTGSFDDLADELADVVTACMNMACAIGIVDFTARMEECAKRNRTRGRM</sequence>
<dbReference type="AlphaFoldDB" id="A0A6N6NPN1"/>
<evidence type="ECO:0008006" key="3">
    <source>
        <dbReference type="Google" id="ProtNLM"/>
    </source>
</evidence>
<accession>A0A6N6NPN1</accession>
<evidence type="ECO:0000313" key="2">
    <source>
        <dbReference type="Proteomes" id="UP000468668"/>
    </source>
</evidence>
<evidence type="ECO:0000313" key="1">
    <source>
        <dbReference type="EMBL" id="KAB1636630.1"/>
    </source>
</evidence>
<keyword evidence="2" id="KW-1185">Reference proteome</keyword>
<comment type="caution">
    <text evidence="1">The sequence shown here is derived from an EMBL/GenBank/DDBJ whole genome shotgun (WGS) entry which is preliminary data.</text>
</comment>
<name>A0A6N6NPN1_9ACTN</name>
<dbReference type="SUPFAM" id="SSF101386">
    <property type="entry name" value="all-alpha NTP pyrophosphatases"/>
    <property type="match status" value="1"/>
</dbReference>
<proteinExistence type="predicted"/>
<gene>
    <name evidence="1" type="ORF">F8C90_09540</name>
</gene>
<dbReference type="OrthoDB" id="3183959at2"/>
<dbReference type="GeneID" id="98658654"/>
<protein>
    <recommendedName>
        <fullName evidence="3">NTP pyrophosphohydrolase MazG putative catalytic core domain-containing protein</fullName>
    </recommendedName>
</protein>
<dbReference type="Proteomes" id="UP000468668">
    <property type="component" value="Unassembled WGS sequence"/>
</dbReference>